<dbReference type="InterPro" id="IPR012312">
    <property type="entry name" value="Hemerythrin-like"/>
</dbReference>
<protein>
    <recommendedName>
        <fullName evidence="5">Hemerythrin-like domain-containing protein</fullName>
    </recommendedName>
</protein>
<keyword evidence="7" id="KW-1185">Reference proteome</keyword>
<dbReference type="SUPFAM" id="SSF47188">
    <property type="entry name" value="Hemerythrin-like"/>
    <property type="match status" value="1"/>
</dbReference>
<evidence type="ECO:0000256" key="2">
    <source>
        <dbReference type="ARBA" id="ARBA00022621"/>
    </source>
</evidence>
<dbReference type="InterPro" id="IPR035938">
    <property type="entry name" value="Hemerythrin-like_sf"/>
</dbReference>
<dbReference type="Pfam" id="PF01814">
    <property type="entry name" value="Hemerythrin"/>
    <property type="match status" value="1"/>
</dbReference>
<evidence type="ECO:0000256" key="4">
    <source>
        <dbReference type="ARBA" id="ARBA00023004"/>
    </source>
</evidence>
<dbReference type="PROSITE" id="PS00550">
    <property type="entry name" value="HEMERYTHRINS"/>
    <property type="match status" value="1"/>
</dbReference>
<feature type="domain" description="Hemerythrin-like" evidence="5">
    <location>
        <begin position="26"/>
        <end position="129"/>
    </location>
</feature>
<dbReference type="InterPro" id="IPR050669">
    <property type="entry name" value="Hemerythrin"/>
</dbReference>
<sequence length="159" mass="17400">MPAFPAMNPTETSAPIWSDSLLLGHAAIDGEHEQLAELIERMRCAAAPEMAQALDAVLQHAASHFAAENELMRTTAFPPRDCHISEHEAVLSTLRGVRARLARGEVEVARRVADELAAWFPPHVQHLDSALTHWLCKLQHGAKPVVLRVGRKPEAALAC</sequence>
<dbReference type="InterPro" id="IPR012827">
    <property type="entry name" value="Hemerythrin_metal-bd"/>
</dbReference>
<comment type="similarity">
    <text evidence="1">Belongs to the hemerythrin family.</text>
</comment>
<dbReference type="Gene3D" id="1.20.120.50">
    <property type="entry name" value="Hemerythrin-like"/>
    <property type="match status" value="1"/>
</dbReference>
<evidence type="ECO:0000256" key="3">
    <source>
        <dbReference type="ARBA" id="ARBA00022723"/>
    </source>
</evidence>
<keyword evidence="3" id="KW-0479">Metal-binding</keyword>
<evidence type="ECO:0000313" key="6">
    <source>
        <dbReference type="EMBL" id="GHD02029.1"/>
    </source>
</evidence>
<evidence type="ECO:0000256" key="1">
    <source>
        <dbReference type="ARBA" id="ARBA00010587"/>
    </source>
</evidence>
<dbReference type="EMBL" id="BMYK01000037">
    <property type="protein sequence ID" value="GHD02029.1"/>
    <property type="molecule type" value="Genomic_DNA"/>
</dbReference>
<gene>
    <name evidence="6" type="ORF">GCM10007320_60890</name>
</gene>
<keyword evidence="2" id="KW-0561">Oxygen transport</keyword>
<dbReference type="CDD" id="cd12107">
    <property type="entry name" value="Hemerythrin"/>
    <property type="match status" value="1"/>
</dbReference>
<dbReference type="NCBIfam" id="TIGR02481">
    <property type="entry name" value="hemeryth_dom"/>
    <property type="match status" value="1"/>
</dbReference>
<accession>A0ABQ3GCX1</accession>
<evidence type="ECO:0000259" key="5">
    <source>
        <dbReference type="Pfam" id="PF01814"/>
    </source>
</evidence>
<keyword evidence="2" id="KW-0813">Transport</keyword>
<reference evidence="7" key="1">
    <citation type="journal article" date="2019" name="Int. J. Syst. Evol. Microbiol.">
        <title>The Global Catalogue of Microorganisms (GCM) 10K type strain sequencing project: providing services to taxonomists for standard genome sequencing and annotation.</title>
        <authorList>
            <consortium name="The Broad Institute Genomics Platform"/>
            <consortium name="The Broad Institute Genome Sequencing Center for Infectious Disease"/>
            <person name="Wu L."/>
            <person name="Ma J."/>
        </authorList>
    </citation>
    <scope>NUCLEOTIDE SEQUENCE [LARGE SCALE GENOMIC DNA]</scope>
    <source>
        <strain evidence="7">KCTC 23314</strain>
    </source>
</reference>
<dbReference type="Proteomes" id="UP000626210">
    <property type="component" value="Unassembled WGS sequence"/>
</dbReference>
<organism evidence="6 7">
    <name type="scientific">Pseudorhodoferax aquiterrae</name>
    <dbReference type="NCBI Taxonomy" id="747304"/>
    <lineage>
        <taxon>Bacteria</taxon>
        <taxon>Pseudomonadati</taxon>
        <taxon>Pseudomonadota</taxon>
        <taxon>Betaproteobacteria</taxon>
        <taxon>Burkholderiales</taxon>
        <taxon>Comamonadaceae</taxon>
    </lineage>
</organism>
<dbReference type="PANTHER" id="PTHR37164">
    <property type="entry name" value="BACTERIOHEMERYTHRIN"/>
    <property type="match status" value="1"/>
</dbReference>
<comment type="caution">
    <text evidence="6">The sequence shown here is derived from an EMBL/GenBank/DDBJ whole genome shotgun (WGS) entry which is preliminary data.</text>
</comment>
<name>A0ABQ3GCX1_9BURK</name>
<dbReference type="PANTHER" id="PTHR37164:SF1">
    <property type="entry name" value="BACTERIOHEMERYTHRIN"/>
    <property type="match status" value="1"/>
</dbReference>
<keyword evidence="4" id="KW-0408">Iron</keyword>
<evidence type="ECO:0000313" key="7">
    <source>
        <dbReference type="Proteomes" id="UP000626210"/>
    </source>
</evidence>
<dbReference type="InterPro" id="IPR016131">
    <property type="entry name" value="Haemerythrin_Fe_BS"/>
</dbReference>
<proteinExistence type="inferred from homology"/>